<evidence type="ECO:0000256" key="6">
    <source>
        <dbReference type="ARBA" id="ARBA00023277"/>
    </source>
</evidence>
<comment type="similarity">
    <text evidence="1">Belongs to the four-carbon acid sugar kinase family.</text>
</comment>
<dbReference type="GO" id="GO:0016301">
    <property type="term" value="F:kinase activity"/>
    <property type="evidence" value="ECO:0007669"/>
    <property type="project" value="UniProtKB-KW"/>
</dbReference>
<dbReference type="Pfam" id="PF07005">
    <property type="entry name" value="SBD_N"/>
    <property type="match status" value="1"/>
</dbReference>
<keyword evidence="3" id="KW-0547">Nucleotide-binding</keyword>
<dbReference type="Gene3D" id="3.40.50.10840">
    <property type="entry name" value="Putative sugar-binding, N-terminal domain"/>
    <property type="match status" value="1"/>
</dbReference>
<evidence type="ECO:0000256" key="3">
    <source>
        <dbReference type="ARBA" id="ARBA00022741"/>
    </source>
</evidence>
<evidence type="ECO:0000259" key="7">
    <source>
        <dbReference type="Pfam" id="PF07005"/>
    </source>
</evidence>
<evidence type="ECO:0000259" key="8">
    <source>
        <dbReference type="Pfam" id="PF17042"/>
    </source>
</evidence>
<gene>
    <name evidence="9" type="ORF">ATJ97_0045</name>
</gene>
<evidence type="ECO:0000256" key="1">
    <source>
        <dbReference type="ARBA" id="ARBA00005715"/>
    </source>
</evidence>
<keyword evidence="5" id="KW-0067">ATP-binding</keyword>
<dbReference type="RefSeq" id="WP_170036972.1">
    <property type="nucleotide sequence ID" value="NZ_PDJI01000001.1"/>
</dbReference>
<name>A0A2A9F1D8_9MICO</name>
<dbReference type="InterPro" id="IPR010737">
    <property type="entry name" value="4-carb_acid_sugar_kinase_N"/>
</dbReference>
<comment type="caution">
    <text evidence="9">The sequence shown here is derived from an EMBL/GenBank/DDBJ whole genome shotgun (WGS) entry which is preliminary data.</text>
</comment>
<accession>A0A2A9F1D8</accession>
<protein>
    <submittedName>
        <fullName evidence="9">Uncharacterized protein YgbK (DUF1537 family)</fullName>
    </submittedName>
</protein>
<feature type="domain" description="Four-carbon acid sugar kinase nucleotide binding" evidence="8">
    <location>
        <begin position="238"/>
        <end position="378"/>
    </location>
</feature>
<dbReference type="InterPro" id="IPR042213">
    <property type="entry name" value="NBD_C_sf"/>
</dbReference>
<keyword evidence="2" id="KW-0808">Transferase</keyword>
<evidence type="ECO:0000256" key="4">
    <source>
        <dbReference type="ARBA" id="ARBA00022777"/>
    </source>
</evidence>
<evidence type="ECO:0000313" key="9">
    <source>
        <dbReference type="EMBL" id="PFG45124.1"/>
    </source>
</evidence>
<dbReference type="InterPro" id="IPR031475">
    <property type="entry name" value="NBD_C"/>
</dbReference>
<evidence type="ECO:0000256" key="2">
    <source>
        <dbReference type="ARBA" id="ARBA00022679"/>
    </source>
</evidence>
<dbReference type="Gene3D" id="3.40.980.20">
    <property type="entry name" value="Four-carbon acid sugar kinase, nucleotide binding domain"/>
    <property type="match status" value="1"/>
</dbReference>
<proteinExistence type="inferred from homology"/>
<dbReference type="InterPro" id="IPR037051">
    <property type="entry name" value="4-carb_acid_sugar_kinase_N_sf"/>
</dbReference>
<keyword evidence="10" id="KW-1185">Reference proteome</keyword>
<dbReference type="Pfam" id="PF17042">
    <property type="entry name" value="NBD_C"/>
    <property type="match status" value="1"/>
</dbReference>
<dbReference type="Proteomes" id="UP000222106">
    <property type="component" value="Unassembled WGS sequence"/>
</dbReference>
<evidence type="ECO:0000313" key="10">
    <source>
        <dbReference type="Proteomes" id="UP000222106"/>
    </source>
</evidence>
<dbReference type="EMBL" id="PDJI01000001">
    <property type="protein sequence ID" value="PFG45124.1"/>
    <property type="molecule type" value="Genomic_DNA"/>
</dbReference>
<reference evidence="9 10" key="1">
    <citation type="submission" date="2017-10" db="EMBL/GenBank/DDBJ databases">
        <title>Sequencing the genomes of 1000 actinobacteria strains.</title>
        <authorList>
            <person name="Klenk H.-P."/>
        </authorList>
    </citation>
    <scope>NUCLEOTIDE SEQUENCE [LARGE SCALE GENOMIC DNA]</scope>
    <source>
        <strain evidence="9 10">DSM 21838</strain>
    </source>
</reference>
<dbReference type="SUPFAM" id="SSF142764">
    <property type="entry name" value="YgbK-like"/>
    <property type="match status" value="1"/>
</dbReference>
<organism evidence="9 10">
    <name type="scientific">Georgenia soli</name>
    <dbReference type="NCBI Taxonomy" id="638953"/>
    <lineage>
        <taxon>Bacteria</taxon>
        <taxon>Bacillati</taxon>
        <taxon>Actinomycetota</taxon>
        <taxon>Actinomycetes</taxon>
        <taxon>Micrococcales</taxon>
        <taxon>Bogoriellaceae</taxon>
        <taxon>Georgenia</taxon>
    </lineage>
</organism>
<evidence type="ECO:0000256" key="5">
    <source>
        <dbReference type="ARBA" id="ARBA00022840"/>
    </source>
</evidence>
<sequence>MSNVSSPSIVVVSDDLTGAVAAAAEAARGGATTDVRAWSAVSATPVEADALVIDTHSRLTPEPVAAARVADLACNLAARFPQALPYKRVDSLLRGNTAVEVETWAAAVQRPAIVAVGAPAYAITTLRGIQHKNGVAIDVDDGNLDGTRRHPIALLAAEHIDIERLRAPDLVRQLEHITASGRHAVVDTAEVSDLQHLSKAVVSMSQPVGLVGSYGLLGAWVEALRAADRMVVDHPPALVVATSYRAATRQQIEAFGQGSNVAVVDGTAAVADAVDEAVNALGRGKHVAITTVGRDVAFEPRPDVAIHAAQIVARVLMQRTPSGLVLLGGEVSSALVGMLRPDHLEVLSEPWPATPVMRVVGGSNDGLLAVIQSGSQGEHTRTIHAVEMLSAIAAGRMTPPISTLTGGRP</sequence>
<keyword evidence="4" id="KW-0418">Kinase</keyword>
<dbReference type="GO" id="GO:0005524">
    <property type="term" value="F:ATP binding"/>
    <property type="evidence" value="ECO:0007669"/>
    <property type="project" value="UniProtKB-KW"/>
</dbReference>
<keyword evidence="6" id="KW-0119">Carbohydrate metabolism</keyword>
<feature type="domain" description="Four-carbon acid sugar kinase N-terminal" evidence="7">
    <location>
        <begin position="9"/>
        <end position="218"/>
    </location>
</feature>
<dbReference type="AlphaFoldDB" id="A0A2A9F1D8"/>